<dbReference type="Proteomes" id="UP000294749">
    <property type="component" value="Unassembled WGS sequence"/>
</dbReference>
<dbReference type="AlphaFoldDB" id="A0A4R7K2W1"/>
<dbReference type="InterPro" id="IPR032710">
    <property type="entry name" value="NTF2-like_dom_sf"/>
</dbReference>
<proteinExistence type="predicted"/>
<evidence type="ECO:0008006" key="3">
    <source>
        <dbReference type="Google" id="ProtNLM"/>
    </source>
</evidence>
<organism evidence="1 2">
    <name type="scientific">Maribacter spongiicola</name>
    <dbReference type="NCBI Taxonomy" id="1206753"/>
    <lineage>
        <taxon>Bacteria</taxon>
        <taxon>Pseudomonadati</taxon>
        <taxon>Bacteroidota</taxon>
        <taxon>Flavobacteriia</taxon>
        <taxon>Flavobacteriales</taxon>
        <taxon>Flavobacteriaceae</taxon>
        <taxon>Maribacter</taxon>
    </lineage>
</organism>
<dbReference type="SUPFAM" id="SSF54427">
    <property type="entry name" value="NTF2-like"/>
    <property type="match status" value="2"/>
</dbReference>
<dbReference type="OrthoDB" id="3827503at2"/>
<accession>A0A4R7K2W1</accession>
<comment type="caution">
    <text evidence="1">The sequence shown here is derived from an EMBL/GenBank/DDBJ whole genome shotgun (WGS) entry which is preliminary data.</text>
</comment>
<dbReference type="RefSeq" id="WP_133687562.1">
    <property type="nucleotide sequence ID" value="NZ_SOAY01000011.1"/>
</dbReference>
<evidence type="ECO:0000313" key="1">
    <source>
        <dbReference type="EMBL" id="TDT45211.1"/>
    </source>
</evidence>
<gene>
    <name evidence="1" type="ORF">CLV90_2296</name>
</gene>
<keyword evidence="2" id="KW-1185">Reference proteome</keyword>
<protein>
    <recommendedName>
        <fullName evidence="3">SnoaL-like protein</fullName>
    </recommendedName>
</protein>
<sequence>MNFIELVISNEYATILEQLTDDVQLDLQTVGAIKGKNKSLELLKKQNEYLENEITEIKIFRQFEDDNQLVVEYDILLKNTFDLPLVAVITKNGAQYNSIRTYHSVYPLTEGHIYRASIFDRLIPLVEPTEVVHYFDAISKGSIEKTMRTLSFEDDVYFREPAGWRWNHKSKAGLHEHFKHFFADGGVPLKFHNYIFDKNKGSFAGEYTCDVWGSASFKPQAGISIYDINKDTGKIKAIRVYDNVDTTYV</sequence>
<evidence type="ECO:0000313" key="2">
    <source>
        <dbReference type="Proteomes" id="UP000294749"/>
    </source>
</evidence>
<dbReference type="EMBL" id="SOAY01000011">
    <property type="protein sequence ID" value="TDT45211.1"/>
    <property type="molecule type" value="Genomic_DNA"/>
</dbReference>
<dbReference type="Gene3D" id="3.10.450.50">
    <property type="match status" value="2"/>
</dbReference>
<name>A0A4R7K2W1_9FLAO</name>
<reference evidence="1 2" key="1">
    <citation type="submission" date="2019-03" db="EMBL/GenBank/DDBJ databases">
        <title>Genomic Encyclopedia of Archaeal and Bacterial Type Strains, Phase II (KMG-II): from individual species to whole genera.</title>
        <authorList>
            <person name="Goeker M."/>
        </authorList>
    </citation>
    <scope>NUCLEOTIDE SEQUENCE [LARGE SCALE GENOMIC DNA]</scope>
    <source>
        <strain evidence="1 2">DSM 25233</strain>
    </source>
</reference>